<dbReference type="PROSITE" id="PS00194">
    <property type="entry name" value="THIOREDOXIN_1"/>
    <property type="match status" value="1"/>
</dbReference>
<keyword evidence="1" id="KW-0676">Redox-active center</keyword>
<proteinExistence type="predicted"/>
<dbReference type="SUPFAM" id="SSF52833">
    <property type="entry name" value="Thioredoxin-like"/>
    <property type="match status" value="1"/>
</dbReference>
<dbReference type="Gene3D" id="3.40.30.10">
    <property type="entry name" value="Glutaredoxin"/>
    <property type="match status" value="1"/>
</dbReference>
<dbReference type="InterPro" id="IPR036249">
    <property type="entry name" value="Thioredoxin-like_sf"/>
</dbReference>
<feature type="domain" description="Thioredoxin" evidence="2">
    <location>
        <begin position="45"/>
        <end position="242"/>
    </location>
</feature>
<dbReference type="AlphaFoldDB" id="A0A939IMK6"/>
<evidence type="ECO:0000313" key="3">
    <source>
        <dbReference type="EMBL" id="MBN7797625.1"/>
    </source>
</evidence>
<dbReference type="PANTHER" id="PTHR35272">
    <property type="entry name" value="THIOL:DISULFIDE INTERCHANGE PROTEIN DSBC-RELATED"/>
    <property type="match status" value="1"/>
</dbReference>
<comment type="caution">
    <text evidence="3">The sequence shown here is derived from an EMBL/GenBank/DDBJ whole genome shotgun (WGS) entry which is preliminary data.</text>
</comment>
<dbReference type="InterPro" id="IPR051470">
    <property type="entry name" value="Thiol:disulfide_interchange"/>
</dbReference>
<dbReference type="PANTHER" id="PTHR35272:SF3">
    <property type="entry name" value="THIOL:DISULFIDE INTERCHANGE PROTEIN DSBC"/>
    <property type="match status" value="1"/>
</dbReference>
<dbReference type="InterPro" id="IPR017937">
    <property type="entry name" value="Thioredoxin_CS"/>
</dbReference>
<organism evidence="3 4">
    <name type="scientific">Parahaliea mediterranea</name>
    <dbReference type="NCBI Taxonomy" id="651086"/>
    <lineage>
        <taxon>Bacteria</taxon>
        <taxon>Pseudomonadati</taxon>
        <taxon>Pseudomonadota</taxon>
        <taxon>Gammaproteobacteria</taxon>
        <taxon>Cellvibrionales</taxon>
        <taxon>Halieaceae</taxon>
        <taxon>Parahaliea</taxon>
    </lineage>
</organism>
<name>A0A939IMK6_9GAMM</name>
<evidence type="ECO:0000256" key="1">
    <source>
        <dbReference type="ARBA" id="ARBA00023284"/>
    </source>
</evidence>
<keyword evidence="4" id="KW-1185">Reference proteome</keyword>
<dbReference type="GO" id="GO:0015036">
    <property type="term" value="F:disulfide oxidoreductase activity"/>
    <property type="evidence" value="ECO:0007669"/>
    <property type="project" value="UniProtKB-ARBA"/>
</dbReference>
<dbReference type="EMBL" id="JAFKCZ010000009">
    <property type="protein sequence ID" value="MBN7797625.1"/>
    <property type="molecule type" value="Genomic_DNA"/>
</dbReference>
<accession>A0A939IMK6</accession>
<protein>
    <submittedName>
        <fullName evidence="3">DsbA family protein</fullName>
    </submittedName>
</protein>
<sequence length="243" mass="27320">MKQLLAVLLITQMWASQAWSQVLREAAGEQQLLDEIVSMLREHPQLIPDLHANLQLFIANEQGREAALETHRSWLFEEDVHPRFGPRNSERTLVVFTDYNCPYCKRLEPVLQRLHKQYPELGIVNVYVPLRQGGAPGTDTGSAQYALGVWRDQREDFADVHDLLLKKNGLHSGQSLNQIATRTGTDSLLQKDAAAEAVIARNLEAFHALGLRGTPSLLIGDEIVPGYLPYEQLQPIVEQKLGD</sequence>
<dbReference type="InterPro" id="IPR013766">
    <property type="entry name" value="Thioredoxin_domain"/>
</dbReference>
<dbReference type="Proteomes" id="UP000664303">
    <property type="component" value="Unassembled WGS sequence"/>
</dbReference>
<dbReference type="PROSITE" id="PS51352">
    <property type="entry name" value="THIOREDOXIN_2"/>
    <property type="match status" value="1"/>
</dbReference>
<dbReference type="CDD" id="cd03023">
    <property type="entry name" value="DsbA_Com1_like"/>
    <property type="match status" value="1"/>
</dbReference>
<evidence type="ECO:0000259" key="2">
    <source>
        <dbReference type="PROSITE" id="PS51352"/>
    </source>
</evidence>
<reference evidence="3" key="1">
    <citation type="submission" date="2021-02" db="EMBL/GenBank/DDBJ databases">
        <title>PHA producing bacteria isolated from coastal sediment in Guangdong, Shenzhen.</title>
        <authorList>
            <person name="Zheng W."/>
            <person name="Yu S."/>
            <person name="Huang Y."/>
        </authorList>
    </citation>
    <scope>NUCLEOTIDE SEQUENCE</scope>
    <source>
        <strain evidence="3">TN14-10</strain>
    </source>
</reference>
<dbReference type="InterPro" id="IPR012336">
    <property type="entry name" value="Thioredoxin-like_fold"/>
</dbReference>
<dbReference type="RefSeq" id="WP_206561076.1">
    <property type="nucleotide sequence ID" value="NZ_JAFKCZ010000009.1"/>
</dbReference>
<evidence type="ECO:0000313" key="4">
    <source>
        <dbReference type="Proteomes" id="UP000664303"/>
    </source>
</evidence>
<gene>
    <name evidence="3" type="ORF">JYP50_13525</name>
</gene>
<dbReference type="Pfam" id="PF13462">
    <property type="entry name" value="Thioredoxin_4"/>
    <property type="match status" value="1"/>
</dbReference>